<dbReference type="AlphaFoldDB" id="A0A2P2PT27"/>
<accession>A0A2P2PT27</accession>
<reference evidence="1" key="1">
    <citation type="submission" date="2018-02" db="EMBL/GenBank/DDBJ databases">
        <title>Rhizophora mucronata_Transcriptome.</title>
        <authorList>
            <person name="Meera S.P."/>
            <person name="Sreeshan A."/>
            <person name="Augustine A."/>
        </authorList>
    </citation>
    <scope>NUCLEOTIDE SEQUENCE</scope>
    <source>
        <tissue evidence="1">Leaf</tissue>
    </source>
</reference>
<name>A0A2P2PT27_RHIMU</name>
<organism evidence="1">
    <name type="scientific">Rhizophora mucronata</name>
    <name type="common">Asiatic mangrove</name>
    <dbReference type="NCBI Taxonomy" id="61149"/>
    <lineage>
        <taxon>Eukaryota</taxon>
        <taxon>Viridiplantae</taxon>
        <taxon>Streptophyta</taxon>
        <taxon>Embryophyta</taxon>
        <taxon>Tracheophyta</taxon>
        <taxon>Spermatophyta</taxon>
        <taxon>Magnoliopsida</taxon>
        <taxon>eudicotyledons</taxon>
        <taxon>Gunneridae</taxon>
        <taxon>Pentapetalae</taxon>
        <taxon>rosids</taxon>
        <taxon>fabids</taxon>
        <taxon>Malpighiales</taxon>
        <taxon>Rhizophoraceae</taxon>
        <taxon>Rhizophora</taxon>
    </lineage>
</organism>
<proteinExistence type="predicted"/>
<evidence type="ECO:0000313" key="1">
    <source>
        <dbReference type="EMBL" id="MBX57833.1"/>
    </source>
</evidence>
<protein>
    <submittedName>
        <fullName evidence="1">Uncharacterized protein</fullName>
    </submittedName>
</protein>
<dbReference type="EMBL" id="GGEC01077349">
    <property type="protein sequence ID" value="MBX57833.1"/>
    <property type="molecule type" value="Transcribed_RNA"/>
</dbReference>
<sequence length="17" mass="1687">MIGLPVPTSTLTNQGAS</sequence>